<sequence length="229" mass="25847">MEQSKPVTHMIRPGLKEIQHIYDEAKRKRKLLPITMFLTLKFMIVSLSSTPDNPQLSTYTPADNTSRKSSAISSTSADITPSKHQRSAGEDDVRYGQFYFFTRLGVTLLKKKKISSPTGAANQEKTPRNSEKVAEKEVTVLQSTPAPYWTRKPGRGFGHPGDYLISLQNIIYFILRNDSPGVISRRLLTGDTDSNLRTTTNPYVEHAPQLSLRANRLKIVFCNSCKNWT</sequence>
<feature type="compositionally biased region" description="Polar residues" evidence="1">
    <location>
        <begin position="53"/>
        <end position="64"/>
    </location>
</feature>
<keyword evidence="3" id="KW-1185">Reference proteome</keyword>
<evidence type="ECO:0000256" key="1">
    <source>
        <dbReference type="SAM" id="MobiDB-lite"/>
    </source>
</evidence>
<gene>
    <name evidence="2" type="ORF">SK128_007771</name>
</gene>
<dbReference type="AlphaFoldDB" id="A0AAN8XSF8"/>
<reference evidence="2 3" key="1">
    <citation type="submission" date="2023-11" db="EMBL/GenBank/DDBJ databases">
        <title>Halocaridina rubra genome assembly.</title>
        <authorList>
            <person name="Smith C."/>
        </authorList>
    </citation>
    <scope>NUCLEOTIDE SEQUENCE [LARGE SCALE GENOMIC DNA]</scope>
    <source>
        <strain evidence="2">EP-1</strain>
        <tissue evidence="2">Whole</tissue>
    </source>
</reference>
<dbReference type="EMBL" id="JAXCGZ010001945">
    <property type="protein sequence ID" value="KAK7084914.1"/>
    <property type="molecule type" value="Genomic_DNA"/>
</dbReference>
<protein>
    <submittedName>
        <fullName evidence="2">Uncharacterized protein</fullName>
    </submittedName>
</protein>
<organism evidence="2 3">
    <name type="scientific">Halocaridina rubra</name>
    <name type="common">Hawaiian red shrimp</name>
    <dbReference type="NCBI Taxonomy" id="373956"/>
    <lineage>
        <taxon>Eukaryota</taxon>
        <taxon>Metazoa</taxon>
        <taxon>Ecdysozoa</taxon>
        <taxon>Arthropoda</taxon>
        <taxon>Crustacea</taxon>
        <taxon>Multicrustacea</taxon>
        <taxon>Malacostraca</taxon>
        <taxon>Eumalacostraca</taxon>
        <taxon>Eucarida</taxon>
        <taxon>Decapoda</taxon>
        <taxon>Pleocyemata</taxon>
        <taxon>Caridea</taxon>
        <taxon>Atyoidea</taxon>
        <taxon>Atyidae</taxon>
        <taxon>Halocaridina</taxon>
    </lineage>
</organism>
<feature type="compositionally biased region" description="Basic and acidic residues" evidence="1">
    <location>
        <begin position="125"/>
        <end position="134"/>
    </location>
</feature>
<proteinExistence type="predicted"/>
<dbReference type="Proteomes" id="UP001381693">
    <property type="component" value="Unassembled WGS sequence"/>
</dbReference>
<comment type="caution">
    <text evidence="2">The sequence shown here is derived from an EMBL/GenBank/DDBJ whole genome shotgun (WGS) entry which is preliminary data.</text>
</comment>
<name>A0AAN8XSF8_HALRR</name>
<feature type="region of interest" description="Disordered" evidence="1">
    <location>
        <begin position="53"/>
        <end position="88"/>
    </location>
</feature>
<feature type="region of interest" description="Disordered" evidence="1">
    <location>
        <begin position="115"/>
        <end position="134"/>
    </location>
</feature>
<evidence type="ECO:0000313" key="3">
    <source>
        <dbReference type="Proteomes" id="UP001381693"/>
    </source>
</evidence>
<accession>A0AAN8XSF8</accession>
<feature type="compositionally biased region" description="Low complexity" evidence="1">
    <location>
        <begin position="67"/>
        <end position="82"/>
    </location>
</feature>
<feature type="compositionally biased region" description="Polar residues" evidence="1">
    <location>
        <begin position="115"/>
        <end position="124"/>
    </location>
</feature>
<evidence type="ECO:0000313" key="2">
    <source>
        <dbReference type="EMBL" id="KAK7084914.1"/>
    </source>
</evidence>